<organism evidence="2 3">
    <name type="scientific">Aegilops tauschii subsp. strangulata</name>
    <name type="common">Goatgrass</name>
    <dbReference type="NCBI Taxonomy" id="200361"/>
    <lineage>
        <taxon>Eukaryota</taxon>
        <taxon>Viridiplantae</taxon>
        <taxon>Streptophyta</taxon>
        <taxon>Embryophyta</taxon>
        <taxon>Tracheophyta</taxon>
        <taxon>Spermatophyta</taxon>
        <taxon>Magnoliopsida</taxon>
        <taxon>Liliopsida</taxon>
        <taxon>Poales</taxon>
        <taxon>Poaceae</taxon>
        <taxon>BOP clade</taxon>
        <taxon>Pooideae</taxon>
        <taxon>Triticodae</taxon>
        <taxon>Triticeae</taxon>
        <taxon>Triticinae</taxon>
        <taxon>Aegilops</taxon>
    </lineage>
</organism>
<dbReference type="Pfam" id="PF03478">
    <property type="entry name" value="Beta-prop_KIB1-4"/>
    <property type="match status" value="1"/>
</dbReference>
<evidence type="ECO:0000313" key="3">
    <source>
        <dbReference type="Proteomes" id="UP000015105"/>
    </source>
</evidence>
<reference evidence="2" key="4">
    <citation type="submission" date="2019-03" db="UniProtKB">
        <authorList>
            <consortium name="EnsemblPlants"/>
        </authorList>
    </citation>
    <scope>IDENTIFICATION</scope>
</reference>
<reference evidence="3" key="2">
    <citation type="journal article" date="2017" name="Nat. Plants">
        <title>The Aegilops tauschii genome reveals multiple impacts of transposons.</title>
        <authorList>
            <person name="Zhao G."/>
            <person name="Zou C."/>
            <person name="Li K."/>
            <person name="Wang K."/>
            <person name="Li T."/>
            <person name="Gao L."/>
            <person name="Zhang X."/>
            <person name="Wang H."/>
            <person name="Yang Z."/>
            <person name="Liu X."/>
            <person name="Jiang W."/>
            <person name="Mao L."/>
            <person name="Kong X."/>
            <person name="Jiao Y."/>
            <person name="Jia J."/>
        </authorList>
    </citation>
    <scope>NUCLEOTIDE SEQUENCE [LARGE SCALE GENOMIC DNA]</scope>
    <source>
        <strain evidence="3">cv. AL8/78</strain>
    </source>
</reference>
<dbReference type="Pfam" id="PF00646">
    <property type="entry name" value="F-box"/>
    <property type="match status" value="1"/>
</dbReference>
<protein>
    <recommendedName>
        <fullName evidence="1">F-box domain-containing protein</fullName>
    </recommendedName>
</protein>
<reference evidence="2" key="3">
    <citation type="journal article" date="2017" name="Nature">
        <title>Genome sequence of the progenitor of the wheat D genome Aegilops tauschii.</title>
        <authorList>
            <person name="Luo M.C."/>
            <person name="Gu Y.Q."/>
            <person name="Puiu D."/>
            <person name="Wang H."/>
            <person name="Twardziok S.O."/>
            <person name="Deal K.R."/>
            <person name="Huo N."/>
            <person name="Zhu T."/>
            <person name="Wang L."/>
            <person name="Wang Y."/>
            <person name="McGuire P.E."/>
            <person name="Liu S."/>
            <person name="Long H."/>
            <person name="Ramasamy R.K."/>
            <person name="Rodriguez J.C."/>
            <person name="Van S.L."/>
            <person name="Yuan L."/>
            <person name="Wang Z."/>
            <person name="Xia Z."/>
            <person name="Xiao L."/>
            <person name="Anderson O.D."/>
            <person name="Ouyang S."/>
            <person name="Liang Y."/>
            <person name="Zimin A.V."/>
            <person name="Pertea G."/>
            <person name="Qi P."/>
            <person name="Bennetzen J.L."/>
            <person name="Dai X."/>
            <person name="Dawson M.W."/>
            <person name="Muller H.G."/>
            <person name="Kugler K."/>
            <person name="Rivarola-Duarte L."/>
            <person name="Spannagl M."/>
            <person name="Mayer K.F.X."/>
            <person name="Lu F.H."/>
            <person name="Bevan M.W."/>
            <person name="Leroy P."/>
            <person name="Li P."/>
            <person name="You F.M."/>
            <person name="Sun Q."/>
            <person name="Liu Z."/>
            <person name="Lyons E."/>
            <person name="Wicker T."/>
            <person name="Salzberg S.L."/>
            <person name="Devos K.M."/>
            <person name="Dvorak J."/>
        </authorList>
    </citation>
    <scope>NUCLEOTIDE SEQUENCE [LARGE SCALE GENOMIC DNA]</scope>
    <source>
        <strain evidence="2">cv. AL8/78</strain>
    </source>
</reference>
<dbReference type="SMART" id="SM00256">
    <property type="entry name" value="FBOX"/>
    <property type="match status" value="1"/>
</dbReference>
<dbReference type="PANTHER" id="PTHR44259">
    <property type="entry name" value="OS07G0183000 PROTEIN-RELATED"/>
    <property type="match status" value="1"/>
</dbReference>
<dbReference type="InterPro" id="IPR001810">
    <property type="entry name" value="F-box_dom"/>
</dbReference>
<dbReference type="PANTHER" id="PTHR44259:SF114">
    <property type="entry name" value="OS06G0707300 PROTEIN"/>
    <property type="match status" value="1"/>
</dbReference>
<dbReference type="EnsemblPlants" id="AET7Gv20281400.2">
    <property type="protein sequence ID" value="AET7Gv20281400.2"/>
    <property type="gene ID" value="AET7Gv20281400"/>
</dbReference>
<evidence type="ECO:0000313" key="2">
    <source>
        <dbReference type="EnsemblPlants" id="AET7Gv20281400.2"/>
    </source>
</evidence>
<dbReference type="SUPFAM" id="SSF81383">
    <property type="entry name" value="F-box domain"/>
    <property type="match status" value="1"/>
</dbReference>
<dbReference type="STRING" id="200361.A0A453QQY5"/>
<sequence>DPLSLLSLRPTPPPPGIICRRHSNAPPTFLSSLSHMEPIKPTPTLTSKICIQHEPADGGDAASGTIGGLPFHLTEEILRCVSPLDSVRLATVCRSWAATISERLARPTPHLFALEVLHEHPRGAIFSVPVDDNEEDSPAPAMPAMGWHAECFELCGASSSGSLSFVNGSHVLLVNPVTGASGSVQISASISRTGPKLCTGAEAFFITEFHRGVSLWWWCSDEWSEQKLLLPQGFEIYHAIALSAYSGGVLYALEFSGLVYTMDTQAPLPWRLTRLRAPSILEQYSPIFGYRFIRNCHLLESEDEVMFVGPVFATKEPGCPKSICGFEVYRLDVHGARWVKVERLAGEQALFVSDQSSFALHASEVPGCMSNCIYFVGDVDECSFSTWGIYSMEERKVLFQSPVGGLPGKYKAARWFFPGVVMPLARQCTNLGQRRKINGL</sequence>
<dbReference type="Proteomes" id="UP000015105">
    <property type="component" value="Chromosome 7D"/>
</dbReference>
<accession>A0A453QQY5</accession>
<dbReference type="CDD" id="cd09917">
    <property type="entry name" value="F-box_SF"/>
    <property type="match status" value="1"/>
</dbReference>
<dbReference type="InterPro" id="IPR005174">
    <property type="entry name" value="KIB1-4_b-propeller"/>
</dbReference>
<reference evidence="3" key="1">
    <citation type="journal article" date="2014" name="Science">
        <title>Ancient hybridizations among the ancestral genomes of bread wheat.</title>
        <authorList>
            <consortium name="International Wheat Genome Sequencing Consortium,"/>
            <person name="Marcussen T."/>
            <person name="Sandve S.R."/>
            <person name="Heier L."/>
            <person name="Spannagl M."/>
            <person name="Pfeifer M."/>
            <person name="Jakobsen K.S."/>
            <person name="Wulff B.B."/>
            <person name="Steuernagel B."/>
            <person name="Mayer K.F."/>
            <person name="Olsen O.A."/>
        </authorList>
    </citation>
    <scope>NUCLEOTIDE SEQUENCE [LARGE SCALE GENOMIC DNA]</scope>
    <source>
        <strain evidence="3">cv. AL8/78</strain>
    </source>
</reference>
<dbReference type="InterPro" id="IPR036047">
    <property type="entry name" value="F-box-like_dom_sf"/>
</dbReference>
<evidence type="ECO:0000259" key="1">
    <source>
        <dbReference type="SMART" id="SM00256"/>
    </source>
</evidence>
<dbReference type="InterPro" id="IPR050942">
    <property type="entry name" value="F-box_BR-signaling"/>
</dbReference>
<feature type="domain" description="F-box" evidence="1">
    <location>
        <begin position="69"/>
        <end position="108"/>
    </location>
</feature>
<dbReference type="AlphaFoldDB" id="A0A453QQY5"/>
<proteinExistence type="predicted"/>
<dbReference type="Gramene" id="AET7Gv20281400.2">
    <property type="protein sequence ID" value="AET7Gv20281400.2"/>
    <property type="gene ID" value="AET7Gv20281400"/>
</dbReference>
<keyword evidence="3" id="KW-1185">Reference proteome</keyword>
<reference evidence="2" key="5">
    <citation type="journal article" date="2021" name="G3 (Bethesda)">
        <title>Aegilops tauschii genome assembly Aet v5.0 features greater sequence contiguity and improved annotation.</title>
        <authorList>
            <person name="Wang L."/>
            <person name="Zhu T."/>
            <person name="Rodriguez J.C."/>
            <person name="Deal K.R."/>
            <person name="Dubcovsky J."/>
            <person name="McGuire P.E."/>
            <person name="Lux T."/>
            <person name="Spannagl M."/>
            <person name="Mayer K.F.X."/>
            <person name="Baldrich P."/>
            <person name="Meyers B.C."/>
            <person name="Huo N."/>
            <person name="Gu Y.Q."/>
            <person name="Zhou H."/>
            <person name="Devos K.M."/>
            <person name="Bennetzen J.L."/>
            <person name="Unver T."/>
            <person name="Budak H."/>
            <person name="Gulick P.J."/>
            <person name="Galiba G."/>
            <person name="Kalapos B."/>
            <person name="Nelson D.R."/>
            <person name="Li P."/>
            <person name="You F.M."/>
            <person name="Luo M.C."/>
            <person name="Dvorak J."/>
        </authorList>
    </citation>
    <scope>NUCLEOTIDE SEQUENCE [LARGE SCALE GENOMIC DNA]</scope>
    <source>
        <strain evidence="2">cv. AL8/78</strain>
    </source>
</reference>
<name>A0A453QQY5_AEGTS</name>